<gene>
    <name evidence="2" type="ORF">FC96_GL000504</name>
</gene>
<dbReference type="EMBL" id="AZCX01000001">
    <property type="protein sequence ID" value="KRK49571.1"/>
    <property type="molecule type" value="Genomic_DNA"/>
</dbReference>
<protein>
    <submittedName>
        <fullName evidence="2">Excinuclease ABC C subunit domain protein</fullName>
    </submittedName>
</protein>
<dbReference type="InterPro" id="IPR027417">
    <property type="entry name" value="P-loop_NTPase"/>
</dbReference>
<name>A0A0R1HYA9_9LACO</name>
<evidence type="ECO:0000313" key="2">
    <source>
        <dbReference type="EMBL" id="KRK49571.1"/>
    </source>
</evidence>
<dbReference type="OrthoDB" id="3193269at2"/>
<evidence type="ECO:0000259" key="1">
    <source>
        <dbReference type="Pfam" id="PF09848"/>
    </source>
</evidence>
<dbReference type="RefSeq" id="WP_056941872.1">
    <property type="nucleotide sequence ID" value="NZ_AZCX01000001.1"/>
</dbReference>
<dbReference type="Gene3D" id="3.40.50.300">
    <property type="entry name" value="P-loop containing nucleotide triphosphate hydrolases"/>
    <property type="match status" value="1"/>
</dbReference>
<dbReference type="Pfam" id="PF09848">
    <property type="entry name" value="SLFN-g3_helicase"/>
    <property type="match status" value="1"/>
</dbReference>
<feature type="domain" description="Schlafen group 3-like DNA/RNA helicase" evidence="1">
    <location>
        <begin position="40"/>
        <end position="390"/>
    </location>
</feature>
<reference evidence="2 3" key="1">
    <citation type="journal article" date="2015" name="Genome Announc.">
        <title>Expanding the biotechnology potential of lactobacilli through comparative genomics of 213 strains and associated genera.</title>
        <authorList>
            <person name="Sun Z."/>
            <person name="Harris H.M."/>
            <person name="McCann A."/>
            <person name="Guo C."/>
            <person name="Argimon S."/>
            <person name="Zhang W."/>
            <person name="Yang X."/>
            <person name="Jeffery I.B."/>
            <person name="Cooney J.C."/>
            <person name="Kagawa T.F."/>
            <person name="Liu W."/>
            <person name="Song Y."/>
            <person name="Salvetti E."/>
            <person name="Wrobel A."/>
            <person name="Rasinkangas P."/>
            <person name="Parkhill J."/>
            <person name="Rea M.C."/>
            <person name="O'Sullivan O."/>
            <person name="Ritari J."/>
            <person name="Douillard F.P."/>
            <person name="Paul Ross R."/>
            <person name="Yang R."/>
            <person name="Briner A.E."/>
            <person name="Felis G.E."/>
            <person name="de Vos W.M."/>
            <person name="Barrangou R."/>
            <person name="Klaenhammer T.R."/>
            <person name="Caufield P.W."/>
            <person name="Cui Y."/>
            <person name="Zhang H."/>
            <person name="O'Toole P.W."/>
        </authorList>
    </citation>
    <scope>NUCLEOTIDE SEQUENCE [LARGE SCALE GENOMIC DNA]</scope>
    <source>
        <strain evidence="2 3">JCM 15530</strain>
    </source>
</reference>
<dbReference type="AlphaFoldDB" id="A0A0R1HYA9"/>
<organism evidence="2 3">
    <name type="scientific">Secundilactobacillus kimchicus JCM 15530</name>
    <dbReference type="NCBI Taxonomy" id="1302272"/>
    <lineage>
        <taxon>Bacteria</taxon>
        <taxon>Bacillati</taxon>
        <taxon>Bacillota</taxon>
        <taxon>Bacilli</taxon>
        <taxon>Lactobacillales</taxon>
        <taxon>Lactobacillaceae</taxon>
        <taxon>Secundilactobacillus</taxon>
    </lineage>
</organism>
<dbReference type="STRING" id="1302272.FC96_GL000504"/>
<dbReference type="PATRIC" id="fig|1302272.5.peg.502"/>
<dbReference type="Proteomes" id="UP000050911">
    <property type="component" value="Unassembled WGS sequence"/>
</dbReference>
<dbReference type="InterPro" id="IPR018647">
    <property type="entry name" value="SLFN_3-like_DNA/RNA_helicase"/>
</dbReference>
<dbReference type="SUPFAM" id="SSF52540">
    <property type="entry name" value="P-loop containing nucleoside triphosphate hydrolases"/>
    <property type="match status" value="1"/>
</dbReference>
<evidence type="ECO:0000313" key="3">
    <source>
        <dbReference type="Proteomes" id="UP000050911"/>
    </source>
</evidence>
<accession>A0A0R1HYA9</accession>
<keyword evidence="3" id="KW-1185">Reference proteome</keyword>
<comment type="caution">
    <text evidence="2">The sequence shown here is derived from an EMBL/GenBank/DDBJ whole genome shotgun (WGS) entry which is preliminary data.</text>
</comment>
<sequence length="405" mass="45991">MQNAAIEKLSPVRHLTPEQTHLIQRIKEFIATHKGTEQPAVFVIHGDAGTGKSVILSHLFFQLQRASRDQTSPLYQTNNYFLVNHPELLKVYRQLAGGLPDMLKKNFERPTTLINRVAKTNEHIDVTIVDEAHLLLSQPDHYNNFYGHDQLTELLKLTKVLILVFDEHQVLRTKSFWTPAQLKKRLAPYPTEWAQLKQQIRMTASPSLLNWINAFTGDGELLAMDQSFTSHYDFRIFSDAEAMRQTIIAKNNQVGLSRIVATTGYPSVLDGGKHYIEEGNFRLPWDQYNHTATPWAEIPSTINEVGSIYTVQGFDLNYVGLILGPPVQLAPDGHHVLIDPAKNTDVVSFKGRALFKDDHQYRSAEIQMIRNSVNVLMKRGVSGLYIFTHDPALSQKLLDDYNAIV</sequence>
<proteinExistence type="predicted"/>